<keyword evidence="5 7" id="KW-0418">Kinase</keyword>
<organism evidence="7 8">
    <name type="scientific">Acidovorax soli</name>
    <dbReference type="NCBI Taxonomy" id="592050"/>
    <lineage>
        <taxon>Bacteria</taxon>
        <taxon>Pseudomonadati</taxon>
        <taxon>Pseudomonadota</taxon>
        <taxon>Betaproteobacteria</taxon>
        <taxon>Burkholderiales</taxon>
        <taxon>Comamonadaceae</taxon>
        <taxon>Acidovorax</taxon>
    </lineage>
</organism>
<dbReference type="EMBL" id="FNQJ01000046">
    <property type="protein sequence ID" value="SEA91207.1"/>
    <property type="molecule type" value="Genomic_DNA"/>
</dbReference>
<dbReference type="InterPro" id="IPR001977">
    <property type="entry name" value="Depp_CoAkinase"/>
</dbReference>
<dbReference type="GO" id="GO:0005524">
    <property type="term" value="F:ATP binding"/>
    <property type="evidence" value="ECO:0007669"/>
    <property type="project" value="UniProtKB-UniRule"/>
</dbReference>
<keyword evidence="5" id="KW-0808">Transferase</keyword>
<reference evidence="8" key="1">
    <citation type="submission" date="2016-10" db="EMBL/GenBank/DDBJ databases">
        <authorList>
            <person name="Varghese N."/>
            <person name="Submissions S."/>
        </authorList>
    </citation>
    <scope>NUCLEOTIDE SEQUENCE [LARGE SCALE GENOMIC DNA]</scope>
    <source>
        <strain evidence="8">DSM 25157</strain>
    </source>
</reference>
<name>A0A1H4F2M5_9BURK</name>
<dbReference type="EC" id="2.7.1.24" evidence="5 6"/>
<comment type="similarity">
    <text evidence="1 5">Belongs to the CoaE family.</text>
</comment>
<dbReference type="NCBIfam" id="TIGR00152">
    <property type="entry name" value="dephospho-CoA kinase"/>
    <property type="match status" value="1"/>
</dbReference>
<dbReference type="Gene3D" id="3.40.50.300">
    <property type="entry name" value="P-loop containing nucleotide triphosphate hydrolases"/>
    <property type="match status" value="1"/>
</dbReference>
<keyword evidence="5" id="KW-0963">Cytoplasm</keyword>
<dbReference type="UniPathway" id="UPA00241">
    <property type="reaction ID" value="UER00356"/>
</dbReference>
<keyword evidence="3 5" id="KW-0067">ATP-binding</keyword>
<dbReference type="PROSITE" id="PS51219">
    <property type="entry name" value="DPCK"/>
    <property type="match status" value="1"/>
</dbReference>
<keyword evidence="4 5" id="KW-0173">Coenzyme A biosynthesis</keyword>
<comment type="function">
    <text evidence="5">Catalyzes the phosphorylation of the 3'-hydroxyl group of dephosphocoenzyme A to form coenzyme A.</text>
</comment>
<dbReference type="CDD" id="cd02022">
    <property type="entry name" value="DPCK"/>
    <property type="match status" value="1"/>
</dbReference>
<dbReference type="AlphaFoldDB" id="A0A1H4F2M5"/>
<dbReference type="PANTHER" id="PTHR10695:SF46">
    <property type="entry name" value="BIFUNCTIONAL COENZYME A SYNTHASE-RELATED"/>
    <property type="match status" value="1"/>
</dbReference>
<comment type="catalytic activity">
    <reaction evidence="5">
        <text>3'-dephospho-CoA + ATP = ADP + CoA + H(+)</text>
        <dbReference type="Rhea" id="RHEA:18245"/>
        <dbReference type="ChEBI" id="CHEBI:15378"/>
        <dbReference type="ChEBI" id="CHEBI:30616"/>
        <dbReference type="ChEBI" id="CHEBI:57287"/>
        <dbReference type="ChEBI" id="CHEBI:57328"/>
        <dbReference type="ChEBI" id="CHEBI:456216"/>
        <dbReference type="EC" id="2.7.1.24"/>
    </reaction>
</comment>
<evidence type="ECO:0000313" key="8">
    <source>
        <dbReference type="Proteomes" id="UP000199002"/>
    </source>
</evidence>
<protein>
    <recommendedName>
        <fullName evidence="5 6">Dephospho-CoA kinase</fullName>
        <ecNumber evidence="5 6">2.7.1.24</ecNumber>
    </recommendedName>
    <alternativeName>
        <fullName evidence="5">Dephosphocoenzyme A kinase</fullName>
    </alternativeName>
</protein>
<evidence type="ECO:0000256" key="3">
    <source>
        <dbReference type="ARBA" id="ARBA00022840"/>
    </source>
</evidence>
<evidence type="ECO:0000256" key="6">
    <source>
        <dbReference type="NCBIfam" id="TIGR00152"/>
    </source>
</evidence>
<dbReference type="Pfam" id="PF01121">
    <property type="entry name" value="CoaE"/>
    <property type="match status" value="1"/>
</dbReference>
<sequence>MQRPVHVGLTGGIGSGKSTLGQMLQSCGAALMDADAIARSVTAPGGAAIGDIRTAFGPEAIDSTGAMDRARMRTLAFSSPQARAQLEAIVHPWVTRLSEQQARDAAAAGHRAIVFDIPLLVESGRWARKLDAVVVVDCSTETQIHRVMARNGLQRAAVQAILDTQASRQARRAAADAIVVNDGISLEALRGHATQLARLFGL</sequence>
<keyword evidence="2 5" id="KW-0547">Nucleotide-binding</keyword>
<comment type="pathway">
    <text evidence="5">Cofactor biosynthesis; coenzyme A biosynthesis; CoA from (R)-pantothenate: step 5/5.</text>
</comment>
<comment type="subcellular location">
    <subcellularLocation>
        <location evidence="5">Cytoplasm</location>
    </subcellularLocation>
</comment>
<dbReference type="PANTHER" id="PTHR10695">
    <property type="entry name" value="DEPHOSPHO-COA KINASE-RELATED"/>
    <property type="match status" value="1"/>
</dbReference>
<evidence type="ECO:0000256" key="5">
    <source>
        <dbReference type="HAMAP-Rule" id="MF_00376"/>
    </source>
</evidence>
<dbReference type="GeneID" id="34231541"/>
<accession>A0A1H4F2M5</accession>
<proteinExistence type="inferred from homology"/>
<dbReference type="SUPFAM" id="SSF52540">
    <property type="entry name" value="P-loop containing nucleoside triphosphate hydrolases"/>
    <property type="match status" value="1"/>
</dbReference>
<dbReference type="GO" id="GO:0004140">
    <property type="term" value="F:dephospho-CoA kinase activity"/>
    <property type="evidence" value="ECO:0007669"/>
    <property type="project" value="UniProtKB-UniRule"/>
</dbReference>
<dbReference type="GO" id="GO:0015937">
    <property type="term" value="P:coenzyme A biosynthetic process"/>
    <property type="evidence" value="ECO:0007669"/>
    <property type="project" value="UniProtKB-UniRule"/>
</dbReference>
<evidence type="ECO:0000313" key="7">
    <source>
        <dbReference type="EMBL" id="SEA91207.1"/>
    </source>
</evidence>
<dbReference type="Proteomes" id="UP000199002">
    <property type="component" value="Unassembled WGS sequence"/>
</dbReference>
<evidence type="ECO:0000256" key="1">
    <source>
        <dbReference type="ARBA" id="ARBA00009018"/>
    </source>
</evidence>
<dbReference type="STRING" id="592050.SAMN05421875_1467"/>
<dbReference type="RefSeq" id="WP_092701234.1">
    <property type="nucleotide sequence ID" value="NZ_CAXIQL010000015.1"/>
</dbReference>
<keyword evidence="8" id="KW-1185">Reference proteome</keyword>
<dbReference type="HAMAP" id="MF_00376">
    <property type="entry name" value="Dephospho_CoA_kinase"/>
    <property type="match status" value="1"/>
</dbReference>
<gene>
    <name evidence="5" type="primary">coaE</name>
    <name evidence="7" type="ORF">SAMN05421875_1467</name>
</gene>
<evidence type="ECO:0000256" key="2">
    <source>
        <dbReference type="ARBA" id="ARBA00022741"/>
    </source>
</evidence>
<dbReference type="GO" id="GO:0005737">
    <property type="term" value="C:cytoplasm"/>
    <property type="evidence" value="ECO:0007669"/>
    <property type="project" value="UniProtKB-SubCell"/>
</dbReference>
<evidence type="ECO:0000256" key="4">
    <source>
        <dbReference type="ARBA" id="ARBA00022993"/>
    </source>
</evidence>
<dbReference type="InterPro" id="IPR027417">
    <property type="entry name" value="P-loop_NTPase"/>
</dbReference>
<feature type="binding site" evidence="5">
    <location>
        <begin position="14"/>
        <end position="19"/>
    </location>
    <ligand>
        <name>ATP</name>
        <dbReference type="ChEBI" id="CHEBI:30616"/>
    </ligand>
</feature>